<evidence type="ECO:0000256" key="3">
    <source>
        <dbReference type="ARBA" id="ARBA00022989"/>
    </source>
</evidence>
<evidence type="ECO:0000256" key="2">
    <source>
        <dbReference type="ARBA" id="ARBA00022692"/>
    </source>
</evidence>
<dbReference type="InterPro" id="IPR034294">
    <property type="entry name" value="Aquaporin_transptr"/>
</dbReference>
<accession>A0A830B2Z6</accession>
<dbReference type="AlphaFoldDB" id="A0A830B2Z6"/>
<name>A0A830B2Z6_9LAMI</name>
<keyword evidence="2" id="KW-0812">Transmembrane</keyword>
<organism evidence="6 7">
    <name type="scientific">Phtheirospermum japonicum</name>
    <dbReference type="NCBI Taxonomy" id="374723"/>
    <lineage>
        <taxon>Eukaryota</taxon>
        <taxon>Viridiplantae</taxon>
        <taxon>Streptophyta</taxon>
        <taxon>Embryophyta</taxon>
        <taxon>Tracheophyta</taxon>
        <taxon>Spermatophyta</taxon>
        <taxon>Magnoliopsida</taxon>
        <taxon>eudicotyledons</taxon>
        <taxon>Gunneridae</taxon>
        <taxon>Pentapetalae</taxon>
        <taxon>asterids</taxon>
        <taxon>lamiids</taxon>
        <taxon>Lamiales</taxon>
        <taxon>Orobanchaceae</taxon>
        <taxon>Orobanchaceae incertae sedis</taxon>
        <taxon>Phtheirospermum</taxon>
    </lineage>
</organism>
<dbReference type="PANTHER" id="PTHR45724">
    <property type="entry name" value="AQUAPORIN NIP2-1"/>
    <property type="match status" value="1"/>
</dbReference>
<dbReference type="Proteomes" id="UP000653305">
    <property type="component" value="Unassembled WGS sequence"/>
</dbReference>
<protein>
    <submittedName>
        <fullName evidence="6">Aquaporin nip3-1</fullName>
    </submittedName>
</protein>
<evidence type="ECO:0000313" key="7">
    <source>
        <dbReference type="Proteomes" id="UP000653305"/>
    </source>
</evidence>
<feature type="region of interest" description="Disordered" evidence="5">
    <location>
        <begin position="47"/>
        <end position="69"/>
    </location>
</feature>
<evidence type="ECO:0000256" key="4">
    <source>
        <dbReference type="ARBA" id="ARBA00023136"/>
    </source>
</evidence>
<proteinExistence type="predicted"/>
<keyword evidence="4" id="KW-0472">Membrane</keyword>
<dbReference type="GO" id="GO:0016020">
    <property type="term" value="C:membrane"/>
    <property type="evidence" value="ECO:0007669"/>
    <property type="project" value="UniProtKB-SubCell"/>
</dbReference>
<feature type="compositionally biased region" description="Polar residues" evidence="5">
    <location>
        <begin position="57"/>
        <end position="69"/>
    </location>
</feature>
<keyword evidence="3" id="KW-1133">Transmembrane helix</keyword>
<keyword evidence="7" id="KW-1185">Reference proteome</keyword>
<evidence type="ECO:0000256" key="5">
    <source>
        <dbReference type="SAM" id="MobiDB-lite"/>
    </source>
</evidence>
<comment type="caution">
    <text evidence="6">The sequence shown here is derived from an EMBL/GenBank/DDBJ whole genome shotgun (WGS) entry which is preliminary data.</text>
</comment>
<sequence>MNLVRTLGPASAAGNYKSIWICIVEPNLGAIARVAIYRMVRLQGEDDLSPPARSGASAISSNLTAEDGKSSSTYTRRHLRFWSICMIFLYFSPKYNSFKIITRCVILLYVHV</sequence>
<dbReference type="InterPro" id="IPR023271">
    <property type="entry name" value="Aquaporin-like"/>
</dbReference>
<gene>
    <name evidence="6" type="ORF">PHJA_000023900</name>
</gene>
<dbReference type="SUPFAM" id="SSF81338">
    <property type="entry name" value="Aquaporin-like"/>
    <property type="match status" value="1"/>
</dbReference>
<dbReference type="EMBL" id="BMAC01000001">
    <property type="protein sequence ID" value="GFP78804.1"/>
    <property type="molecule type" value="Genomic_DNA"/>
</dbReference>
<dbReference type="PANTHER" id="PTHR45724:SF11">
    <property type="entry name" value="AQUAPORIN NIP5-1-RELATED"/>
    <property type="match status" value="1"/>
</dbReference>
<dbReference type="OrthoDB" id="3222at2759"/>
<evidence type="ECO:0000256" key="1">
    <source>
        <dbReference type="ARBA" id="ARBA00004141"/>
    </source>
</evidence>
<reference evidence="6" key="1">
    <citation type="submission" date="2020-07" db="EMBL/GenBank/DDBJ databases">
        <title>Ethylene signaling mediates host invasion by parasitic plants.</title>
        <authorList>
            <person name="Yoshida S."/>
        </authorList>
    </citation>
    <scope>NUCLEOTIDE SEQUENCE</scope>
    <source>
        <strain evidence="6">Okayama</strain>
    </source>
</reference>
<evidence type="ECO:0000313" key="6">
    <source>
        <dbReference type="EMBL" id="GFP78804.1"/>
    </source>
</evidence>
<dbReference type="Gene3D" id="1.20.1080.10">
    <property type="entry name" value="Glycerol uptake facilitator protein"/>
    <property type="match status" value="1"/>
</dbReference>
<comment type="subcellular location">
    <subcellularLocation>
        <location evidence="1">Membrane</location>
        <topology evidence="1">Multi-pass membrane protein</topology>
    </subcellularLocation>
</comment>